<evidence type="ECO:0000313" key="2">
    <source>
        <dbReference type="EMBL" id="EFL25117.1"/>
    </source>
</evidence>
<feature type="region of interest" description="Disordered" evidence="1">
    <location>
        <begin position="1"/>
        <end position="20"/>
    </location>
</feature>
<dbReference type="EMBL" id="GG657754">
    <property type="protein sequence ID" value="EFL25117.1"/>
    <property type="molecule type" value="Genomic_DNA"/>
</dbReference>
<reference evidence="2 3" key="1">
    <citation type="submission" date="2009-02" db="EMBL/GenBank/DDBJ databases">
        <title>Annotation of Streptomyces hygroscopicus strain ATCC 53653.</title>
        <authorList>
            <consortium name="The Broad Institute Genome Sequencing Platform"/>
            <consortium name="Broad Institute Microbial Sequencing Center"/>
            <person name="Fischbach M."/>
            <person name="Godfrey P."/>
            <person name="Ward D."/>
            <person name="Young S."/>
            <person name="Zeng Q."/>
            <person name="Koehrsen M."/>
            <person name="Alvarado L."/>
            <person name="Berlin A.M."/>
            <person name="Bochicchio J."/>
            <person name="Borenstein D."/>
            <person name="Chapman S.B."/>
            <person name="Chen Z."/>
            <person name="Engels R."/>
            <person name="Freedman E."/>
            <person name="Gellesch M."/>
            <person name="Goldberg J."/>
            <person name="Griggs A."/>
            <person name="Gujja S."/>
            <person name="Heilman E.R."/>
            <person name="Heiman D.I."/>
            <person name="Hepburn T.A."/>
            <person name="Howarth C."/>
            <person name="Jen D."/>
            <person name="Larson L."/>
            <person name="Lewis B."/>
            <person name="Mehta T."/>
            <person name="Park D."/>
            <person name="Pearson M."/>
            <person name="Richards J."/>
            <person name="Roberts A."/>
            <person name="Saif S."/>
            <person name="Shea T.D."/>
            <person name="Shenoy N."/>
            <person name="Sisk P."/>
            <person name="Stolte C."/>
            <person name="Sykes S.N."/>
            <person name="Thomson T."/>
            <person name="Walk T."/>
            <person name="White J."/>
            <person name="Yandava C."/>
            <person name="Straight P."/>
            <person name="Clardy J."/>
            <person name="Hung D."/>
            <person name="Kolter R."/>
            <person name="Mekalanos J."/>
            <person name="Walker S."/>
            <person name="Walsh C.T."/>
            <person name="Wieland-Brown L.C."/>
            <person name="Haas B."/>
            <person name="Nusbaum C."/>
            <person name="Birren B."/>
        </authorList>
    </citation>
    <scope>NUCLEOTIDE SEQUENCE [LARGE SCALE GENOMIC DNA]</scope>
    <source>
        <strain evidence="2 3">ATCC 53653</strain>
    </source>
</reference>
<accession>D9WD55</accession>
<protein>
    <submittedName>
        <fullName evidence="2">Uncharacterized protein</fullName>
    </submittedName>
</protein>
<name>D9WD55_9ACTN</name>
<dbReference type="AlphaFoldDB" id="D9WD55"/>
<evidence type="ECO:0000313" key="3">
    <source>
        <dbReference type="Proteomes" id="UP000003963"/>
    </source>
</evidence>
<proteinExistence type="predicted"/>
<dbReference type="Proteomes" id="UP000003963">
    <property type="component" value="Unassembled WGS sequence"/>
</dbReference>
<organism evidence="2 3">
    <name type="scientific">Streptomyces himastatinicus ATCC 53653</name>
    <dbReference type="NCBI Taxonomy" id="457427"/>
    <lineage>
        <taxon>Bacteria</taxon>
        <taxon>Bacillati</taxon>
        <taxon>Actinomycetota</taxon>
        <taxon>Actinomycetes</taxon>
        <taxon>Kitasatosporales</taxon>
        <taxon>Streptomycetaceae</taxon>
        <taxon>Streptomyces</taxon>
        <taxon>Streptomyces violaceusniger group</taxon>
    </lineage>
</organism>
<evidence type="ECO:0000256" key="1">
    <source>
        <dbReference type="SAM" id="MobiDB-lite"/>
    </source>
</evidence>
<sequence length="173" mass="18279">MTKLTVASLPASRHHRHSGQLLRIQRKGATVKSRVMTSLALPAALATAGLLSTAEAAYAAVAPDTRTGTAAYGHSGQPMSGDVTLTSGTSHPCEPIGNVTITDYGHCCPPVNNVTITDYGHCCPPVNNVTITDYGHCCNVGNVTIPDWGWFCETDQDPGRGLGLGHYRAYERS</sequence>
<dbReference type="STRING" id="457427.SSOG_04831"/>
<gene>
    <name evidence="2" type="ORF">SSOG_04831</name>
</gene>
<dbReference type="HOGENOM" id="CLU_1546724_0_0_11"/>
<keyword evidence="3" id="KW-1185">Reference proteome</keyword>